<evidence type="ECO:0000313" key="2">
    <source>
        <dbReference type="Proteomes" id="UP001239111"/>
    </source>
</evidence>
<proteinExistence type="predicted"/>
<name>A0ACC2NBY3_9HYME</name>
<dbReference type="Proteomes" id="UP001239111">
    <property type="component" value="Chromosome 4"/>
</dbReference>
<sequence length="284" mass="33366">MAAIIRRMAEVYNYINYEVADQRVSEWFLMSTPWPGIALIAFYLYFTFSLGPSIMARRPPMKLDRIMQIYDVIQIVLNAKLFIQAITMSTERGYSLFCEPVDYTPEATEVAALVHFYFKLKLLDLLDTVFFVLRKKDNQISFLHVYHHTGMIMCGWGGTKWIAGGHSYFLGVANSFVHVVMYTHYLVMSLKISKPWWKKYITQLQLLQFFLILVHFSQILFRDCGYPRWPAYLFIPQNLFMIVLFGDFYYHAYIKKKKPRTEKSTVDQNGKVSSISSDEKPKKQ</sequence>
<comment type="caution">
    <text evidence="1">The sequence shown here is derived from an EMBL/GenBank/DDBJ whole genome shotgun (WGS) entry which is preliminary data.</text>
</comment>
<accession>A0ACC2NBY3</accession>
<dbReference type="EMBL" id="CM056744">
    <property type="protein sequence ID" value="KAJ8668549.1"/>
    <property type="molecule type" value="Genomic_DNA"/>
</dbReference>
<keyword evidence="2" id="KW-1185">Reference proteome</keyword>
<gene>
    <name evidence="1" type="ORF">QAD02_010212</name>
</gene>
<organism evidence="1 2">
    <name type="scientific">Eretmocerus hayati</name>
    <dbReference type="NCBI Taxonomy" id="131215"/>
    <lineage>
        <taxon>Eukaryota</taxon>
        <taxon>Metazoa</taxon>
        <taxon>Ecdysozoa</taxon>
        <taxon>Arthropoda</taxon>
        <taxon>Hexapoda</taxon>
        <taxon>Insecta</taxon>
        <taxon>Pterygota</taxon>
        <taxon>Neoptera</taxon>
        <taxon>Endopterygota</taxon>
        <taxon>Hymenoptera</taxon>
        <taxon>Apocrita</taxon>
        <taxon>Proctotrupomorpha</taxon>
        <taxon>Chalcidoidea</taxon>
        <taxon>Aphelinidae</taxon>
        <taxon>Aphelininae</taxon>
        <taxon>Eretmocerus</taxon>
    </lineage>
</organism>
<evidence type="ECO:0000313" key="1">
    <source>
        <dbReference type="EMBL" id="KAJ8668549.1"/>
    </source>
</evidence>
<reference evidence="1" key="1">
    <citation type="submission" date="2023-04" db="EMBL/GenBank/DDBJ databases">
        <title>A chromosome-level genome assembly of the parasitoid wasp Eretmocerus hayati.</title>
        <authorList>
            <person name="Zhong Y."/>
            <person name="Liu S."/>
            <person name="Liu Y."/>
        </authorList>
    </citation>
    <scope>NUCLEOTIDE SEQUENCE</scope>
    <source>
        <strain evidence="1">ZJU_SS_LIU_2023</strain>
    </source>
</reference>
<protein>
    <submittedName>
        <fullName evidence="1">Uncharacterized protein</fullName>
    </submittedName>
</protein>